<accession>A0A3E0K0P8</accession>
<feature type="signal peptide" evidence="2">
    <location>
        <begin position="1"/>
        <end position="18"/>
    </location>
</feature>
<evidence type="ECO:0000256" key="2">
    <source>
        <dbReference type="SAM" id="SignalP"/>
    </source>
</evidence>
<dbReference type="GO" id="GO:0030288">
    <property type="term" value="C:outer membrane-bounded periplasmic space"/>
    <property type="evidence" value="ECO:0007669"/>
    <property type="project" value="TreeGrafter"/>
</dbReference>
<gene>
    <name evidence="3" type="ORF">C6P37_13330</name>
</gene>
<dbReference type="PIRSF" id="PIRSF002825">
    <property type="entry name" value="CfbpA"/>
    <property type="match status" value="1"/>
</dbReference>
<evidence type="ECO:0000256" key="1">
    <source>
        <dbReference type="ARBA" id="ARBA00022729"/>
    </source>
</evidence>
<protein>
    <submittedName>
        <fullName evidence="3">Iron ABC transporter substrate-binding protein</fullName>
    </submittedName>
</protein>
<dbReference type="GO" id="GO:0030976">
    <property type="term" value="F:thiamine pyrophosphate binding"/>
    <property type="evidence" value="ECO:0007669"/>
    <property type="project" value="TreeGrafter"/>
</dbReference>
<dbReference type="InterPro" id="IPR006059">
    <property type="entry name" value="SBP"/>
</dbReference>
<dbReference type="Proteomes" id="UP000257014">
    <property type="component" value="Unassembled WGS sequence"/>
</dbReference>
<evidence type="ECO:0000313" key="4">
    <source>
        <dbReference type="Proteomes" id="UP000257014"/>
    </source>
</evidence>
<dbReference type="PANTHER" id="PTHR30006:SF2">
    <property type="entry name" value="ABC TRANSPORTER SUBSTRATE-BINDING PROTEIN"/>
    <property type="match status" value="1"/>
</dbReference>
<dbReference type="GO" id="GO:0015888">
    <property type="term" value="P:thiamine transport"/>
    <property type="evidence" value="ECO:0007669"/>
    <property type="project" value="TreeGrafter"/>
</dbReference>
<dbReference type="RefSeq" id="WP_276644244.1">
    <property type="nucleotide sequence ID" value="NZ_QEWE01000025.1"/>
</dbReference>
<dbReference type="Gene3D" id="3.40.190.10">
    <property type="entry name" value="Periplasmic binding protein-like II"/>
    <property type="match status" value="2"/>
</dbReference>
<evidence type="ECO:0000313" key="3">
    <source>
        <dbReference type="EMBL" id="REJ26451.1"/>
    </source>
</evidence>
<dbReference type="Pfam" id="PF13416">
    <property type="entry name" value="SBP_bac_8"/>
    <property type="match status" value="1"/>
</dbReference>
<sequence length="343" mass="37899">MKKFVSMLLVFVVLLTLAACGKSDDGSDKGEEENKLVVYSPNSENMVNLLIPMFEQETGIKVELISAGTGELIKRLQSEKDNPYADILFGGSKAQVLNYPDLFEKYVSKNDEYMLEGHKNVDGFLTPYVADGSVLLVNTDLAGDIEINGYKDLLNPKLKGKIIGADPLSSSSAFAHLTNMLLAMGGYESDEAWDYVKQLITNMEGKVASGSQAVHKSVADGEYVVGLTYEDPAAGYLLDGAKNLKVVYMEEGTVFLDAGVEIVKGAKHLENAKKFVDFVTSKEAQDALGQQLTNRPLRKDVTLGDHMKPLDQIHVIYEDEEYVKNNRDKILEKYQEIYTDVAQ</sequence>
<reference evidence="3 4" key="1">
    <citation type="submission" date="2018-03" db="EMBL/GenBank/DDBJ databases">
        <authorList>
            <person name="Keele B.F."/>
        </authorList>
    </citation>
    <scope>NUCLEOTIDE SEQUENCE [LARGE SCALE GENOMIC DNA]</scope>
    <source>
        <strain evidence="3">ZCTH4_d</strain>
    </source>
</reference>
<dbReference type="AlphaFoldDB" id="A0A3E0K0P8"/>
<dbReference type="CDD" id="cd13546">
    <property type="entry name" value="PBP2_BitB"/>
    <property type="match status" value="1"/>
</dbReference>
<organism evidence="3 4">
    <name type="scientific">Caldibacillus debilis</name>
    <dbReference type="NCBI Taxonomy" id="301148"/>
    <lineage>
        <taxon>Bacteria</taxon>
        <taxon>Bacillati</taxon>
        <taxon>Bacillota</taxon>
        <taxon>Bacilli</taxon>
        <taxon>Bacillales</taxon>
        <taxon>Bacillaceae</taxon>
        <taxon>Caldibacillus</taxon>
    </lineage>
</organism>
<keyword evidence="1 2" id="KW-0732">Signal</keyword>
<dbReference type="GO" id="GO:0030975">
    <property type="term" value="F:thiamine binding"/>
    <property type="evidence" value="ECO:0007669"/>
    <property type="project" value="TreeGrafter"/>
</dbReference>
<dbReference type="SUPFAM" id="SSF53850">
    <property type="entry name" value="Periplasmic binding protein-like II"/>
    <property type="match status" value="1"/>
</dbReference>
<feature type="chain" id="PRO_5039370427" evidence="2">
    <location>
        <begin position="19"/>
        <end position="343"/>
    </location>
</feature>
<name>A0A3E0K0P8_9BACI</name>
<dbReference type="EMBL" id="QEWE01000025">
    <property type="protein sequence ID" value="REJ26451.1"/>
    <property type="molecule type" value="Genomic_DNA"/>
</dbReference>
<dbReference type="InterPro" id="IPR026045">
    <property type="entry name" value="Ferric-bd"/>
</dbReference>
<proteinExistence type="predicted"/>
<comment type="caution">
    <text evidence="3">The sequence shown here is derived from an EMBL/GenBank/DDBJ whole genome shotgun (WGS) entry which is preliminary data.</text>
</comment>
<dbReference type="PANTHER" id="PTHR30006">
    <property type="entry name" value="THIAMINE-BINDING PERIPLASMIC PROTEIN-RELATED"/>
    <property type="match status" value="1"/>
</dbReference>
<dbReference type="PROSITE" id="PS51257">
    <property type="entry name" value="PROKAR_LIPOPROTEIN"/>
    <property type="match status" value="1"/>
</dbReference>